<accession>A0ABR0QLB2</accession>
<dbReference type="EMBL" id="JARKNE010000003">
    <property type="protein sequence ID" value="KAK5840099.1"/>
    <property type="molecule type" value="Genomic_DNA"/>
</dbReference>
<dbReference type="PANTHER" id="PTHR31286:SF173">
    <property type="entry name" value="DUF4283 DOMAIN-CONTAINING PROTEIN"/>
    <property type="match status" value="1"/>
</dbReference>
<feature type="domain" description="DUF4283" evidence="1">
    <location>
        <begin position="47"/>
        <end position="85"/>
    </location>
</feature>
<proteinExistence type="predicted"/>
<gene>
    <name evidence="2" type="ORF">PVK06_008973</name>
</gene>
<comment type="caution">
    <text evidence="2">The sequence shown here is derived from an EMBL/GenBank/DDBJ whole genome shotgun (WGS) entry which is preliminary data.</text>
</comment>
<dbReference type="InterPro" id="IPR040256">
    <property type="entry name" value="At4g02000-like"/>
</dbReference>
<dbReference type="Proteomes" id="UP001358586">
    <property type="component" value="Chromosome 3"/>
</dbReference>
<protein>
    <recommendedName>
        <fullName evidence="1">DUF4283 domain-containing protein</fullName>
    </recommendedName>
</protein>
<evidence type="ECO:0000313" key="3">
    <source>
        <dbReference type="Proteomes" id="UP001358586"/>
    </source>
</evidence>
<organism evidence="2 3">
    <name type="scientific">Gossypium arboreum</name>
    <name type="common">Tree cotton</name>
    <name type="synonym">Gossypium nanking</name>
    <dbReference type="NCBI Taxonomy" id="29729"/>
    <lineage>
        <taxon>Eukaryota</taxon>
        <taxon>Viridiplantae</taxon>
        <taxon>Streptophyta</taxon>
        <taxon>Embryophyta</taxon>
        <taxon>Tracheophyta</taxon>
        <taxon>Spermatophyta</taxon>
        <taxon>Magnoliopsida</taxon>
        <taxon>eudicotyledons</taxon>
        <taxon>Gunneridae</taxon>
        <taxon>Pentapetalae</taxon>
        <taxon>rosids</taxon>
        <taxon>malvids</taxon>
        <taxon>Malvales</taxon>
        <taxon>Malvaceae</taxon>
        <taxon>Malvoideae</taxon>
        <taxon>Gossypium</taxon>
    </lineage>
</organism>
<name>A0ABR0QLB2_GOSAR</name>
<evidence type="ECO:0000313" key="2">
    <source>
        <dbReference type="EMBL" id="KAK5840099.1"/>
    </source>
</evidence>
<sequence length="153" mass="17144">MFISEAYELSITFIDGVPAITFSDRIKDILLKEIELTVIVKLIGRNIVKFQAADDYNRVLTQGPWIVYRSYLTVQHWTKHFSPSQPYPSVVIVDGAIQRVKYEALLTICFAYGKYGHVKETCPSVVTDQNSVVTRDESLSGVALPNGGSLDNE</sequence>
<dbReference type="InterPro" id="IPR025558">
    <property type="entry name" value="DUF4283"/>
</dbReference>
<dbReference type="PANTHER" id="PTHR31286">
    <property type="entry name" value="GLYCINE-RICH CELL WALL STRUCTURAL PROTEIN 1.8-LIKE"/>
    <property type="match status" value="1"/>
</dbReference>
<keyword evidence="3" id="KW-1185">Reference proteome</keyword>
<dbReference type="Pfam" id="PF14111">
    <property type="entry name" value="DUF4283"/>
    <property type="match status" value="1"/>
</dbReference>
<reference evidence="2 3" key="1">
    <citation type="submission" date="2023-03" db="EMBL/GenBank/DDBJ databases">
        <title>WGS of Gossypium arboreum.</title>
        <authorList>
            <person name="Yu D."/>
        </authorList>
    </citation>
    <scope>NUCLEOTIDE SEQUENCE [LARGE SCALE GENOMIC DNA]</scope>
    <source>
        <tissue evidence="2">Leaf</tissue>
    </source>
</reference>
<evidence type="ECO:0000259" key="1">
    <source>
        <dbReference type="Pfam" id="PF14111"/>
    </source>
</evidence>